<dbReference type="InterPro" id="IPR043504">
    <property type="entry name" value="Peptidase_S1_PA_chymotrypsin"/>
</dbReference>
<protein>
    <submittedName>
        <fullName evidence="4">Serine protease</fullName>
    </submittedName>
</protein>
<dbReference type="GO" id="GO:0006508">
    <property type="term" value="P:proteolysis"/>
    <property type="evidence" value="ECO:0007669"/>
    <property type="project" value="UniProtKB-KW"/>
</dbReference>
<reference evidence="4 5" key="2">
    <citation type="submission" date="2019-09" db="EMBL/GenBank/DDBJ databases">
        <authorList>
            <person name="Jin C."/>
        </authorList>
    </citation>
    <scope>NUCLEOTIDE SEQUENCE [LARGE SCALE GENOMIC DNA]</scope>
    <source>
        <strain evidence="4 5">AN110305</strain>
    </source>
</reference>
<keyword evidence="1 3" id="KW-0732">Signal</keyword>
<dbReference type="OrthoDB" id="3507155at2"/>
<evidence type="ECO:0000256" key="3">
    <source>
        <dbReference type="SAM" id="SignalP"/>
    </source>
</evidence>
<evidence type="ECO:0000256" key="2">
    <source>
        <dbReference type="SAM" id="MobiDB-lite"/>
    </source>
</evidence>
<proteinExistence type="predicted"/>
<keyword evidence="4" id="KW-0645">Protease</keyword>
<sequence length="290" mass="30091">MRSTRRRLAVPAMVLVFAVLAATACHGDPAAVPPASRAQVRSVAPTEGDDAAQRWTGQRTVPLSSAGSPTATGGQPAAVGALFYTDSDGALTHHCTASVLHSPNADVVLTAAHCIHDGYGGDYVPGLVFVPGYRDGASPYGVWVPTRTIVAPGWQQSGDPNLDVGFLVVRQPGSDHRIEDVTGANTLGVDQGFEHRVTVTGYPSESDEPVTCAGESSRQNDSQLSFQCPDYTNGTSGAPWVADADPRTGSGTVVGVIGGYEEGGVDPDVSYSPYFGQDVKSLYDKAVAAS</sequence>
<accession>A0A5B2X628</accession>
<evidence type="ECO:0000313" key="4">
    <source>
        <dbReference type="EMBL" id="KAA2258549.1"/>
    </source>
</evidence>
<dbReference type="PROSITE" id="PS51257">
    <property type="entry name" value="PROKAR_LIPOPROTEIN"/>
    <property type="match status" value="1"/>
</dbReference>
<feature type="signal peptide" evidence="3">
    <location>
        <begin position="1"/>
        <end position="21"/>
    </location>
</feature>
<dbReference type="RefSeq" id="WP_149851545.1">
    <property type="nucleotide sequence ID" value="NZ_VUOB01000041.1"/>
</dbReference>
<dbReference type="InterPro" id="IPR050966">
    <property type="entry name" value="Glutamyl_endopeptidase"/>
</dbReference>
<dbReference type="Gene3D" id="2.40.10.10">
    <property type="entry name" value="Trypsin-like serine proteases"/>
    <property type="match status" value="2"/>
</dbReference>
<keyword evidence="4" id="KW-0378">Hydrolase</keyword>
<dbReference type="Proteomes" id="UP000323454">
    <property type="component" value="Unassembled WGS sequence"/>
</dbReference>
<reference evidence="4 5" key="1">
    <citation type="submission" date="2019-09" db="EMBL/GenBank/DDBJ databases">
        <title>Goodfellowia gen. nov., a new genus of the Pseudonocardineae related to Actinoalloteichus, containing Goodfellowia coeruleoviolacea gen. nov., comb. nov. gen. nov., comb. nov.</title>
        <authorList>
            <person name="Labeda D."/>
        </authorList>
    </citation>
    <scope>NUCLEOTIDE SEQUENCE [LARGE SCALE GENOMIC DNA]</scope>
    <source>
        <strain evidence="4 5">AN110305</strain>
    </source>
</reference>
<evidence type="ECO:0000256" key="1">
    <source>
        <dbReference type="ARBA" id="ARBA00022729"/>
    </source>
</evidence>
<dbReference type="InterPro" id="IPR009003">
    <property type="entry name" value="Peptidase_S1_PA"/>
</dbReference>
<dbReference type="SUPFAM" id="SSF50494">
    <property type="entry name" value="Trypsin-like serine proteases"/>
    <property type="match status" value="1"/>
</dbReference>
<dbReference type="PANTHER" id="PTHR15462">
    <property type="entry name" value="SERINE PROTEASE"/>
    <property type="match status" value="1"/>
</dbReference>
<comment type="caution">
    <text evidence="4">The sequence shown here is derived from an EMBL/GenBank/DDBJ whole genome shotgun (WGS) entry which is preliminary data.</text>
</comment>
<evidence type="ECO:0000313" key="5">
    <source>
        <dbReference type="Proteomes" id="UP000323454"/>
    </source>
</evidence>
<dbReference type="InterPro" id="IPR018114">
    <property type="entry name" value="TRYPSIN_HIS"/>
</dbReference>
<organism evidence="4 5">
    <name type="scientific">Solihabitans fulvus</name>
    <dbReference type="NCBI Taxonomy" id="1892852"/>
    <lineage>
        <taxon>Bacteria</taxon>
        <taxon>Bacillati</taxon>
        <taxon>Actinomycetota</taxon>
        <taxon>Actinomycetes</taxon>
        <taxon>Pseudonocardiales</taxon>
        <taxon>Pseudonocardiaceae</taxon>
        <taxon>Solihabitans</taxon>
    </lineage>
</organism>
<gene>
    <name evidence="4" type="ORF">F0L68_22070</name>
</gene>
<dbReference type="PROSITE" id="PS00134">
    <property type="entry name" value="TRYPSIN_HIS"/>
    <property type="match status" value="1"/>
</dbReference>
<dbReference type="GO" id="GO:0004252">
    <property type="term" value="F:serine-type endopeptidase activity"/>
    <property type="evidence" value="ECO:0007669"/>
    <property type="project" value="InterPro"/>
</dbReference>
<feature type="chain" id="PRO_5038798128" evidence="3">
    <location>
        <begin position="22"/>
        <end position="290"/>
    </location>
</feature>
<dbReference type="AlphaFoldDB" id="A0A5B2X628"/>
<dbReference type="EMBL" id="VUOB01000041">
    <property type="protein sequence ID" value="KAA2258549.1"/>
    <property type="molecule type" value="Genomic_DNA"/>
</dbReference>
<name>A0A5B2X628_9PSEU</name>
<feature type="region of interest" description="Disordered" evidence="2">
    <location>
        <begin position="202"/>
        <end position="222"/>
    </location>
</feature>
<keyword evidence="5" id="KW-1185">Reference proteome</keyword>